<evidence type="ECO:0000259" key="4">
    <source>
        <dbReference type="Pfam" id="PF24674"/>
    </source>
</evidence>
<dbReference type="AlphaFoldDB" id="A0A8B9L126"/>
<evidence type="ECO:0000256" key="1">
    <source>
        <dbReference type="SAM" id="SignalP"/>
    </source>
</evidence>
<dbReference type="InterPro" id="IPR056072">
    <property type="entry name" value="SNTX_MACPF/CDC-like_dom"/>
</dbReference>
<dbReference type="InterPro" id="IPR048997">
    <property type="entry name" value="Stonustoxin-like_helical"/>
</dbReference>
<dbReference type="Pfam" id="PF24674">
    <property type="entry name" value="MACPF_SNTX"/>
    <property type="match status" value="1"/>
</dbReference>
<dbReference type="Ensembl" id="ENSAMXT00005049557.1">
    <property type="protein sequence ID" value="ENSAMXP00005045605.1"/>
    <property type="gene ID" value="ENSAMXG00005021073.1"/>
</dbReference>
<reference evidence="5" key="1">
    <citation type="submission" date="2025-08" db="UniProtKB">
        <authorList>
            <consortium name="Ensembl"/>
        </authorList>
    </citation>
    <scope>IDENTIFICATION</scope>
</reference>
<evidence type="ECO:0000259" key="2">
    <source>
        <dbReference type="Pfam" id="PF18078"/>
    </source>
</evidence>
<evidence type="ECO:0008006" key="7">
    <source>
        <dbReference type="Google" id="ProtNLM"/>
    </source>
</evidence>
<dbReference type="Proteomes" id="UP000694621">
    <property type="component" value="Unplaced"/>
</dbReference>
<feature type="domain" description="SNTX MACPF/CDC-like" evidence="4">
    <location>
        <begin position="69"/>
        <end position="278"/>
    </location>
</feature>
<proteinExistence type="predicted"/>
<protein>
    <recommendedName>
        <fullName evidence="7">SNTX thioredoxin-like domain-containing protein</fullName>
    </recommendedName>
</protein>
<dbReference type="InterPro" id="IPR052090">
    <property type="entry name" value="Cytolytic_pore-forming_toxin"/>
</dbReference>
<evidence type="ECO:0000313" key="6">
    <source>
        <dbReference type="Proteomes" id="UP000694621"/>
    </source>
</evidence>
<dbReference type="PANTHER" id="PTHR31594:SF11">
    <property type="entry name" value="NEOVERRUCOTOXIN SUBUNIT ALPHA-LIKE ISOFORM X1-RELATED"/>
    <property type="match status" value="1"/>
</dbReference>
<evidence type="ECO:0000259" key="3">
    <source>
        <dbReference type="Pfam" id="PF21109"/>
    </source>
</evidence>
<feature type="domain" description="Stonustoxin-like helical" evidence="3">
    <location>
        <begin position="336"/>
        <end position="424"/>
    </location>
</feature>
<name>A0A8B9L126_ASTMX</name>
<feature type="domain" description="SNTX thioredoxin-like" evidence="2">
    <location>
        <begin position="441"/>
        <end position="569"/>
    </location>
</feature>
<dbReference type="Pfam" id="PF18078">
    <property type="entry name" value="Thioredoxin_11"/>
    <property type="match status" value="1"/>
</dbReference>
<dbReference type="Pfam" id="PF21109">
    <property type="entry name" value="Stonustoxin_helical"/>
    <property type="match status" value="1"/>
</dbReference>
<sequence>MVLFLFFLLCTLKNFRKANTIYCNCMLKKLCISQQIHKCLAVLLILHVQYYNLLRKLPLSAMESKPYEIAALGRALYPGMLYDCRNDTFIPGVTLWNKESLKNDIDECLQPKTDLKFSVSDSLSEKANFLDVSASLKASFLSGLIEVEGSAKYLRDTKSSMSQSRCTMMYSVTTKFQQLTMTQLGNITYPAVFEQKTATHVVTAALYGAQAFMVFDHMASGTEEQQKVEGNIHAVVKKIPSLDIEGDAHLALNEDEKKLADEISVTFYGDFHLEHNPTTYQEAIDVYKALPNLLKDKEYFGVPVKVWLYPLVLLDNKAAALVREISTCLVSKTERLLEQLEDAERRCNDLTRTSTVQDFSDLKVRLQIFHEFYSDYKTVFQKALCRVLPDIRGGGKEEQALAKVIEIHDKSPFSANKLNEWLESITIESQILSSYTKRLQDIRVVPSLGDLNAILFDPDVDTVVCLAFTSLANPDEFINTLNEFLKSDDFKWLEDVSTVEGTPEHQAWFTSFDISQTMRENLSLFKSFSEANKDTKGVQFVIASIPDPSNPGTSIYLYEKGELTNPKFKECEFEDGDRFSSLTLWPNKHGDRLVGMAFTIVLKNGQEFKFDANCTSSEILLGDPVSVDGRSGICCGVTGRSGDYVNAFGFIFKK</sequence>
<keyword evidence="1" id="KW-0732">Signal</keyword>
<organism evidence="5 6">
    <name type="scientific">Astyanax mexicanus</name>
    <name type="common">Blind cave fish</name>
    <name type="synonym">Astyanax fasciatus mexicanus</name>
    <dbReference type="NCBI Taxonomy" id="7994"/>
    <lineage>
        <taxon>Eukaryota</taxon>
        <taxon>Metazoa</taxon>
        <taxon>Chordata</taxon>
        <taxon>Craniata</taxon>
        <taxon>Vertebrata</taxon>
        <taxon>Euteleostomi</taxon>
        <taxon>Actinopterygii</taxon>
        <taxon>Neopterygii</taxon>
        <taxon>Teleostei</taxon>
        <taxon>Ostariophysi</taxon>
        <taxon>Characiformes</taxon>
        <taxon>Characoidei</taxon>
        <taxon>Acestrorhamphidae</taxon>
        <taxon>Acestrorhamphinae</taxon>
        <taxon>Astyanax</taxon>
    </lineage>
</organism>
<accession>A0A8B9L126</accession>
<feature type="chain" id="PRO_5034820462" description="SNTX thioredoxin-like domain-containing protein" evidence="1">
    <location>
        <begin position="21"/>
        <end position="654"/>
    </location>
</feature>
<feature type="signal peptide" evidence="1">
    <location>
        <begin position="1"/>
        <end position="20"/>
    </location>
</feature>
<evidence type="ECO:0000313" key="5">
    <source>
        <dbReference type="Ensembl" id="ENSAMXP00005045605.1"/>
    </source>
</evidence>
<dbReference type="PANTHER" id="PTHR31594">
    <property type="entry name" value="AIG1-TYPE G DOMAIN-CONTAINING PROTEIN"/>
    <property type="match status" value="1"/>
</dbReference>
<dbReference type="OrthoDB" id="8954335at2759"/>
<dbReference type="InterPro" id="IPR040581">
    <property type="entry name" value="Thioredoxin_11"/>
</dbReference>